<dbReference type="SMART" id="SM00028">
    <property type="entry name" value="TPR"/>
    <property type="match status" value="9"/>
</dbReference>
<evidence type="ECO:0000313" key="3">
    <source>
        <dbReference type="EMBL" id="MBD2504596.1"/>
    </source>
</evidence>
<dbReference type="Gene3D" id="1.25.40.10">
    <property type="entry name" value="Tetratricopeptide repeat domain"/>
    <property type="match status" value="3"/>
</dbReference>
<dbReference type="PANTHER" id="PTHR10098:SF108">
    <property type="entry name" value="TETRATRICOPEPTIDE REPEAT PROTEIN 28"/>
    <property type="match status" value="1"/>
</dbReference>
<dbReference type="InterPro" id="IPR011990">
    <property type="entry name" value="TPR-like_helical_dom_sf"/>
</dbReference>
<feature type="repeat" description="TPR" evidence="1">
    <location>
        <begin position="189"/>
        <end position="222"/>
    </location>
</feature>
<comment type="caution">
    <text evidence="3">The sequence shown here is derived from an EMBL/GenBank/DDBJ whole genome shotgun (WGS) entry which is preliminary data.</text>
</comment>
<dbReference type="EMBL" id="JACJSG010000055">
    <property type="protein sequence ID" value="MBD2504596.1"/>
    <property type="molecule type" value="Genomic_DNA"/>
</dbReference>
<protein>
    <submittedName>
        <fullName evidence="3">CHAT domain-containing protein</fullName>
    </submittedName>
</protein>
<feature type="repeat" description="TPR" evidence="1">
    <location>
        <begin position="149"/>
        <end position="182"/>
    </location>
</feature>
<evidence type="ECO:0000256" key="1">
    <source>
        <dbReference type="PROSITE-ProRule" id="PRU00339"/>
    </source>
</evidence>
<dbReference type="PANTHER" id="PTHR10098">
    <property type="entry name" value="RAPSYN-RELATED"/>
    <property type="match status" value="1"/>
</dbReference>
<dbReference type="RefSeq" id="WP_190478551.1">
    <property type="nucleotide sequence ID" value="NZ_JACJSG010000055.1"/>
</dbReference>
<keyword evidence="1" id="KW-0802">TPR repeat</keyword>
<feature type="repeat" description="TPR" evidence="1">
    <location>
        <begin position="349"/>
        <end position="382"/>
    </location>
</feature>
<keyword evidence="4" id="KW-1185">Reference proteome</keyword>
<dbReference type="PROSITE" id="PS50293">
    <property type="entry name" value="TPR_REGION"/>
    <property type="match status" value="1"/>
</dbReference>
<feature type="repeat" description="TPR" evidence="1">
    <location>
        <begin position="269"/>
        <end position="302"/>
    </location>
</feature>
<accession>A0ABR8DDC3</accession>
<dbReference type="InterPro" id="IPR019734">
    <property type="entry name" value="TPR_rpt"/>
</dbReference>
<reference evidence="3 4" key="1">
    <citation type="journal article" date="2020" name="ISME J.">
        <title>Comparative genomics reveals insights into cyanobacterial evolution and habitat adaptation.</title>
        <authorList>
            <person name="Chen M.Y."/>
            <person name="Teng W.K."/>
            <person name="Zhao L."/>
            <person name="Hu C.X."/>
            <person name="Zhou Y.K."/>
            <person name="Han B.P."/>
            <person name="Song L.R."/>
            <person name="Shu W.S."/>
        </authorList>
    </citation>
    <scope>NUCLEOTIDE SEQUENCE [LARGE SCALE GENOMIC DNA]</scope>
    <source>
        <strain evidence="3 4">FACHB-119</strain>
    </source>
</reference>
<evidence type="ECO:0000259" key="2">
    <source>
        <dbReference type="Pfam" id="PF12770"/>
    </source>
</evidence>
<gene>
    <name evidence="3" type="ORF">H6G83_28980</name>
</gene>
<evidence type="ECO:0000313" key="4">
    <source>
        <dbReference type="Proteomes" id="UP000661112"/>
    </source>
</evidence>
<dbReference type="Pfam" id="PF12770">
    <property type="entry name" value="CHAT"/>
    <property type="match status" value="1"/>
</dbReference>
<dbReference type="InterPro" id="IPR024983">
    <property type="entry name" value="CHAT_dom"/>
</dbReference>
<sequence>MKKYKSSKNKNYNLIQELFFITISECQNKLQEGITLYTGNPDNPKKALRILEQSIKTLERIDESKFDINERLLFQIGYAYFLLGKYQKGIKFLHKSLTLALEIDNYDMQAAVYHCLSQSYRSIGEFRKALKYENNFLSIINNYNIEGKAGALNNLGEIYILLGEYDNAIKYLEESLDISQKNEYQVCEAAALSNLGDVYQNLGQLQTSINYYQKSLNIERKINNRRGEAASSGALGNLFYHFGKYEEAIIYYQNFLETSQIISYYNGQINALIGLGNSFFAINNYNKAFAYYDQGLKIAQKIGDYQGQADSLVGIGNFYMKCEQYNLALKLYSQYFTLTQKINDRTGESIALCNMANAYLLLNQFEEAIRYYQRSITIFQEIGDTIYKSKYLNNLGYALLQINKLEESEKILYDAIKNLEKIRSQLIKDSDKISIFETQLSPYLLLQKVLIDQNKISEALEISERSRTRAFVELLSKHLSTKSLESIQALNLELEINLPNISTIRRIAESHKAIIVEYSTFYFKEFSILYIWVIKPTGEIYFRNVDLTMLMEENIPLEEIIVEAHQRIASSSWANDAQALAQQLYQYLIQPIHNLLPTETNQLVIFVPSNQLFLVPFSALQNNSNGKFLIEEYTILTIPSIMTLNLTLQQRERLRNIYSQEKEDFINALVVGNPTMPIDKYSQPPQQLKPLFHAEEEANEIALLLKTDALTGQKAIKSHILQKMPKARLIHFATHGLLYINKLVIPGAIALAPSDNDDGLLTSSEILDLKLNAELVVLSACDTGRGIITSDGILGLSRCLFLAGVPSVILSLWEVQDSSTKVLMIEFYRNLCTGMNKAQALRQAILTVMQEYRNCPSMWAAFALSGEAE</sequence>
<proteinExistence type="predicted"/>
<feature type="domain" description="CHAT" evidence="2">
    <location>
        <begin position="578"/>
        <end position="867"/>
    </location>
</feature>
<dbReference type="Proteomes" id="UP000661112">
    <property type="component" value="Unassembled WGS sequence"/>
</dbReference>
<name>A0ABR8DDC3_9NOST</name>
<organism evidence="3 4">
    <name type="scientific">Anabaena azotica FACHB-119</name>
    <dbReference type="NCBI Taxonomy" id="947527"/>
    <lineage>
        <taxon>Bacteria</taxon>
        <taxon>Bacillati</taxon>
        <taxon>Cyanobacteriota</taxon>
        <taxon>Cyanophyceae</taxon>
        <taxon>Nostocales</taxon>
        <taxon>Nostocaceae</taxon>
        <taxon>Anabaena</taxon>
        <taxon>Anabaena azotica</taxon>
    </lineage>
</organism>
<dbReference type="SUPFAM" id="SSF48452">
    <property type="entry name" value="TPR-like"/>
    <property type="match status" value="3"/>
</dbReference>
<dbReference type="PROSITE" id="PS50005">
    <property type="entry name" value="TPR"/>
    <property type="match status" value="4"/>
</dbReference>
<dbReference type="Pfam" id="PF13424">
    <property type="entry name" value="TPR_12"/>
    <property type="match status" value="4"/>
</dbReference>